<proteinExistence type="predicted"/>
<protein>
    <submittedName>
        <fullName evidence="2">Uncharacterized protein</fullName>
    </submittedName>
</protein>
<dbReference type="Proteomes" id="UP000010729">
    <property type="component" value="Unassembled WGS sequence"/>
</dbReference>
<dbReference type="AlphaFoldDB" id="N1UXH6"/>
<comment type="caution">
    <text evidence="2">The sequence shown here is derived from an EMBL/GenBank/DDBJ whole genome shotgun (WGS) entry which is preliminary data.</text>
</comment>
<feature type="transmembrane region" description="Helical" evidence="1">
    <location>
        <begin position="91"/>
        <end position="112"/>
    </location>
</feature>
<gene>
    <name evidence="2" type="ORF">D477_019553</name>
</gene>
<feature type="transmembrane region" description="Helical" evidence="1">
    <location>
        <begin position="57"/>
        <end position="79"/>
    </location>
</feature>
<reference evidence="2 3" key="1">
    <citation type="journal article" date="2013" name="Genome Announc.">
        <title>Draft Genome Sequence of Arthrobacter crystallopoietes Strain BAB-32, Revealing Genes for Bioremediation.</title>
        <authorList>
            <person name="Joshi M.N."/>
            <person name="Pandit A.S."/>
            <person name="Sharma A."/>
            <person name="Pandya R.V."/>
            <person name="Desai S.M."/>
            <person name="Saxena A.K."/>
            <person name="Bagatharia S.B."/>
        </authorList>
    </citation>
    <scope>NUCLEOTIDE SEQUENCE [LARGE SCALE GENOMIC DNA]</scope>
    <source>
        <strain evidence="2 3">BAB-32</strain>
    </source>
</reference>
<evidence type="ECO:0000313" key="2">
    <source>
        <dbReference type="EMBL" id="EMY32547.1"/>
    </source>
</evidence>
<name>N1UXH6_9MICC</name>
<organism evidence="2 3">
    <name type="scientific">Arthrobacter crystallopoietes BAB-32</name>
    <dbReference type="NCBI Taxonomy" id="1246476"/>
    <lineage>
        <taxon>Bacteria</taxon>
        <taxon>Bacillati</taxon>
        <taxon>Actinomycetota</taxon>
        <taxon>Actinomycetes</taxon>
        <taxon>Micrococcales</taxon>
        <taxon>Micrococcaceae</taxon>
        <taxon>Crystallibacter</taxon>
    </lineage>
</organism>
<keyword evidence="3" id="KW-1185">Reference proteome</keyword>
<dbReference type="EMBL" id="ANPE02000257">
    <property type="protein sequence ID" value="EMY32547.1"/>
    <property type="molecule type" value="Genomic_DNA"/>
</dbReference>
<sequence length="142" mass="15739">QARRMSQGQGPARVRVTAPRTRAVVARSRFSVSRELAEQSELGEMFVRSLMRSQLRLALVVAGGFALILLGVPALMLLFPSINNMTVFTVPLPWVLLGAAIYPVIIICAALYNRAAARNEHRFRQLVDDGRSPRPVWTADPE</sequence>
<evidence type="ECO:0000313" key="3">
    <source>
        <dbReference type="Proteomes" id="UP000010729"/>
    </source>
</evidence>
<keyword evidence="1" id="KW-0812">Transmembrane</keyword>
<feature type="non-terminal residue" evidence="2">
    <location>
        <position position="1"/>
    </location>
</feature>
<accession>N1UXH6</accession>
<keyword evidence="1" id="KW-0472">Membrane</keyword>
<keyword evidence="1" id="KW-1133">Transmembrane helix</keyword>
<evidence type="ECO:0000256" key="1">
    <source>
        <dbReference type="SAM" id="Phobius"/>
    </source>
</evidence>